<accession>A0A8C4Q4D7</accession>
<dbReference type="Proteomes" id="UP000694388">
    <property type="component" value="Unplaced"/>
</dbReference>
<reference evidence="5" key="2">
    <citation type="submission" date="2025-09" db="UniProtKB">
        <authorList>
            <consortium name="Ensembl"/>
        </authorList>
    </citation>
    <scope>IDENTIFICATION</scope>
</reference>
<keyword evidence="1 3" id="KW-0430">Lectin</keyword>
<dbReference type="SMART" id="SM00276">
    <property type="entry name" value="GLECT"/>
    <property type="match status" value="2"/>
</dbReference>
<feature type="domain" description="Galectin" evidence="4">
    <location>
        <begin position="189"/>
        <end position="316"/>
    </location>
</feature>
<dbReference type="PANTHER" id="PTHR11346">
    <property type="entry name" value="GALECTIN"/>
    <property type="match status" value="1"/>
</dbReference>
<dbReference type="AlphaFoldDB" id="A0A8C4Q4D7"/>
<keyword evidence="6" id="KW-1185">Reference proteome</keyword>
<dbReference type="PROSITE" id="PS51304">
    <property type="entry name" value="GALECTIN"/>
    <property type="match status" value="2"/>
</dbReference>
<dbReference type="PANTHER" id="PTHR11346:SF32">
    <property type="entry name" value="GALECTIN-4"/>
    <property type="match status" value="1"/>
</dbReference>
<organism evidence="5 6">
    <name type="scientific">Eptatretus burgeri</name>
    <name type="common">Inshore hagfish</name>
    <dbReference type="NCBI Taxonomy" id="7764"/>
    <lineage>
        <taxon>Eukaryota</taxon>
        <taxon>Metazoa</taxon>
        <taxon>Chordata</taxon>
        <taxon>Craniata</taxon>
        <taxon>Vertebrata</taxon>
        <taxon>Cyclostomata</taxon>
        <taxon>Myxini</taxon>
        <taxon>Myxiniformes</taxon>
        <taxon>Myxinidae</taxon>
        <taxon>Eptatretinae</taxon>
        <taxon>Eptatretus</taxon>
    </lineage>
</organism>
<name>A0A8C4Q4D7_EPTBU</name>
<dbReference type="SUPFAM" id="SSF49899">
    <property type="entry name" value="Concanavalin A-like lectins/glucanases"/>
    <property type="match status" value="2"/>
</dbReference>
<evidence type="ECO:0000256" key="1">
    <source>
        <dbReference type="ARBA" id="ARBA00022734"/>
    </source>
</evidence>
<keyword evidence="2" id="KW-0677">Repeat</keyword>
<sequence length="322" mass="36941">MRYDCKPPPNKSNSLYVDLKKSTVNSEEQALIPLHIGVLDPSTKKVVLNSYDHGWQEKMDYVSDLCKVESFHIVIKVSSSGYEVTINDNTYPEFKHRHDLQNICAIEVGGVINLKYISIENLRDDFSEECQLHCEGLMNQEEFSHILRAVPCYVLLSKSFTHCGHFFHATSFRNAPVLLALNSFVPEPALHSTITGGMTGRKIFVKGMPLEGHPRFFVAFKEADGDDILFQFNVDFDEQQCNINSYESGSWKERMEIKDQPFEYDKQFMMTLVCDNVEMVVFLEDIVLTRFCHRHLPYKMNLLKIEGVKILAVALLPGYQPV</sequence>
<feature type="domain" description="Galectin" evidence="4">
    <location>
        <begin position="1"/>
        <end position="120"/>
    </location>
</feature>
<dbReference type="InterPro" id="IPR013320">
    <property type="entry name" value="ConA-like_dom_sf"/>
</dbReference>
<dbReference type="GO" id="GO:0030246">
    <property type="term" value="F:carbohydrate binding"/>
    <property type="evidence" value="ECO:0007669"/>
    <property type="project" value="UniProtKB-UniRule"/>
</dbReference>
<evidence type="ECO:0000259" key="4">
    <source>
        <dbReference type="PROSITE" id="PS51304"/>
    </source>
</evidence>
<dbReference type="Ensembl" id="ENSEBUT00000010330.1">
    <property type="protein sequence ID" value="ENSEBUP00000009799.1"/>
    <property type="gene ID" value="ENSEBUG00000006296.1"/>
</dbReference>
<dbReference type="InterPro" id="IPR001079">
    <property type="entry name" value="Galectin_CRD"/>
</dbReference>
<evidence type="ECO:0000256" key="3">
    <source>
        <dbReference type="RuleBase" id="RU102079"/>
    </source>
</evidence>
<proteinExistence type="predicted"/>
<dbReference type="Gene3D" id="2.60.120.200">
    <property type="match status" value="2"/>
</dbReference>
<dbReference type="Pfam" id="PF00337">
    <property type="entry name" value="Gal-bind_lectin"/>
    <property type="match status" value="2"/>
</dbReference>
<evidence type="ECO:0000313" key="5">
    <source>
        <dbReference type="Ensembl" id="ENSEBUP00000009799.1"/>
    </source>
</evidence>
<protein>
    <recommendedName>
        <fullName evidence="3">Galectin</fullName>
    </recommendedName>
</protein>
<dbReference type="InterPro" id="IPR044156">
    <property type="entry name" value="Galectin-like"/>
</dbReference>
<evidence type="ECO:0000256" key="2">
    <source>
        <dbReference type="ARBA" id="ARBA00022737"/>
    </source>
</evidence>
<dbReference type="GeneTree" id="ENSGT00930000152747"/>
<dbReference type="SMART" id="SM00908">
    <property type="entry name" value="Gal-bind_lectin"/>
    <property type="match status" value="2"/>
</dbReference>
<reference evidence="5" key="1">
    <citation type="submission" date="2025-08" db="UniProtKB">
        <authorList>
            <consortium name="Ensembl"/>
        </authorList>
    </citation>
    <scope>IDENTIFICATION</scope>
</reference>
<evidence type="ECO:0000313" key="6">
    <source>
        <dbReference type="Proteomes" id="UP000694388"/>
    </source>
</evidence>